<gene>
    <name evidence="1" type="ORF">EDD80_105123</name>
</gene>
<dbReference type="EMBL" id="SMAD01000005">
    <property type="protein sequence ID" value="TCS87309.1"/>
    <property type="molecule type" value="Genomic_DNA"/>
</dbReference>
<evidence type="ECO:0000313" key="2">
    <source>
        <dbReference type="Proteomes" id="UP000295807"/>
    </source>
</evidence>
<organism evidence="1 2">
    <name type="scientific">Anseongella ginsenosidimutans</name>
    <dbReference type="NCBI Taxonomy" id="496056"/>
    <lineage>
        <taxon>Bacteria</taxon>
        <taxon>Pseudomonadati</taxon>
        <taxon>Bacteroidota</taxon>
        <taxon>Sphingobacteriia</taxon>
        <taxon>Sphingobacteriales</taxon>
        <taxon>Sphingobacteriaceae</taxon>
        <taxon>Anseongella</taxon>
    </lineage>
</organism>
<dbReference type="RefSeq" id="WP_225975039.1">
    <property type="nucleotide sequence ID" value="NZ_CP042432.1"/>
</dbReference>
<comment type="caution">
    <text evidence="1">The sequence shown here is derived from an EMBL/GenBank/DDBJ whole genome shotgun (WGS) entry which is preliminary data.</text>
</comment>
<accession>A0A4R3KS92</accession>
<reference evidence="1 2" key="1">
    <citation type="submission" date="2019-03" db="EMBL/GenBank/DDBJ databases">
        <title>Genomic Encyclopedia of Type Strains, Phase IV (KMG-IV): sequencing the most valuable type-strain genomes for metagenomic binning, comparative biology and taxonomic classification.</title>
        <authorList>
            <person name="Goeker M."/>
        </authorList>
    </citation>
    <scope>NUCLEOTIDE SEQUENCE [LARGE SCALE GENOMIC DNA]</scope>
    <source>
        <strain evidence="1 2">DSM 21100</strain>
    </source>
</reference>
<dbReference type="AlphaFoldDB" id="A0A4R3KS92"/>
<dbReference type="InterPro" id="IPR043519">
    <property type="entry name" value="NT_sf"/>
</dbReference>
<dbReference type="SUPFAM" id="SSF81301">
    <property type="entry name" value="Nucleotidyltransferase"/>
    <property type="match status" value="1"/>
</dbReference>
<evidence type="ECO:0008006" key="3">
    <source>
        <dbReference type="Google" id="ProtNLM"/>
    </source>
</evidence>
<keyword evidence="2" id="KW-1185">Reference proteome</keyword>
<proteinExistence type="predicted"/>
<dbReference type="Proteomes" id="UP000295807">
    <property type="component" value="Unassembled WGS sequence"/>
</dbReference>
<protein>
    <recommendedName>
        <fullName evidence="3">Nucleotidyltransferase DUF2204</fullName>
    </recommendedName>
</protein>
<dbReference type="Gene3D" id="3.30.460.40">
    <property type="match status" value="1"/>
</dbReference>
<evidence type="ECO:0000313" key="1">
    <source>
        <dbReference type="EMBL" id="TCS87309.1"/>
    </source>
</evidence>
<sequence length="241" mass="27965">MATGTAHRFYQETLKLLEEKGFPFLIGGAYALKEHTGVFRDTKDLDILCSAGECPRILKFLSGKGILTETTDARWLAKAFKNEHYIDFIFSSANNLSPVDDTWFAHKVPGSLYGVPVSFTAPEELIWSKIYVQNRERYDGADVNHLILKKGREMDWRRLMMHMEQHWQLLLAQLLNFQFVYPGERDNIPRWLFNELLKRAGEQYDLPAPVDKICRGPLLENNEYNADIIEWGYKIFSVTNL</sequence>
<name>A0A4R3KS92_9SPHI</name>